<organism evidence="3 4">
    <name type="scientific">Skermanella aerolata</name>
    <dbReference type="NCBI Taxonomy" id="393310"/>
    <lineage>
        <taxon>Bacteria</taxon>
        <taxon>Pseudomonadati</taxon>
        <taxon>Pseudomonadota</taxon>
        <taxon>Alphaproteobacteria</taxon>
        <taxon>Rhodospirillales</taxon>
        <taxon>Azospirillaceae</taxon>
        <taxon>Skermanella</taxon>
    </lineage>
</organism>
<comment type="caution">
    <text evidence="3">The sequence shown here is derived from an EMBL/GenBank/DDBJ whole genome shotgun (WGS) entry which is preliminary data.</text>
</comment>
<evidence type="ECO:0000313" key="3">
    <source>
        <dbReference type="EMBL" id="GEO39652.1"/>
    </source>
</evidence>
<dbReference type="AlphaFoldDB" id="A0A512DT60"/>
<keyword evidence="2" id="KW-0472">Membrane</keyword>
<protein>
    <submittedName>
        <fullName evidence="3">Uncharacterized protein</fullName>
    </submittedName>
</protein>
<evidence type="ECO:0000256" key="1">
    <source>
        <dbReference type="SAM" id="MobiDB-lite"/>
    </source>
</evidence>
<evidence type="ECO:0000313" key="4">
    <source>
        <dbReference type="Proteomes" id="UP000321523"/>
    </source>
</evidence>
<keyword evidence="2" id="KW-0812">Transmembrane</keyword>
<reference evidence="3 4" key="1">
    <citation type="submission" date="2019-07" db="EMBL/GenBank/DDBJ databases">
        <title>Whole genome shotgun sequence of Skermanella aerolata NBRC 106429.</title>
        <authorList>
            <person name="Hosoyama A."/>
            <person name="Uohara A."/>
            <person name="Ohji S."/>
            <person name="Ichikawa N."/>
        </authorList>
    </citation>
    <scope>NUCLEOTIDE SEQUENCE [LARGE SCALE GENOMIC DNA]</scope>
    <source>
        <strain evidence="3 4">NBRC 106429</strain>
    </source>
</reference>
<proteinExistence type="predicted"/>
<feature type="region of interest" description="Disordered" evidence="1">
    <location>
        <begin position="119"/>
        <end position="146"/>
    </location>
</feature>
<dbReference type="Proteomes" id="UP000321523">
    <property type="component" value="Unassembled WGS sequence"/>
</dbReference>
<feature type="compositionally biased region" description="Polar residues" evidence="1">
    <location>
        <begin position="137"/>
        <end position="146"/>
    </location>
</feature>
<keyword evidence="4" id="KW-1185">Reference proteome</keyword>
<feature type="transmembrane region" description="Helical" evidence="2">
    <location>
        <begin position="19"/>
        <end position="39"/>
    </location>
</feature>
<keyword evidence="2" id="KW-1133">Transmembrane helix</keyword>
<name>A0A512DT60_9PROT</name>
<dbReference type="EMBL" id="BJYZ01000017">
    <property type="protein sequence ID" value="GEO39652.1"/>
    <property type="molecule type" value="Genomic_DNA"/>
</dbReference>
<accession>A0A512DT60</accession>
<evidence type="ECO:0000256" key="2">
    <source>
        <dbReference type="SAM" id="Phobius"/>
    </source>
</evidence>
<gene>
    <name evidence="3" type="ORF">SAE02_38000</name>
</gene>
<sequence length="146" mass="16786">MGNQIEMQLGEKAIDMYEISMIITALFLLPFIYVGWKLLTNNRKFHRIEQAIEKGQPVRLRLRNNYRDTGSRLMRLQKIAESRGHLMTFVASKYDKDYEGLATIFDVSVQPGGMTTGMRQEEQEEACTEDGSKRARTTQLDMSASE</sequence>